<keyword evidence="5 6" id="KW-0961">Cell wall biogenesis/degradation</keyword>
<evidence type="ECO:0000313" key="9">
    <source>
        <dbReference type="EMBL" id="MDN4472052.1"/>
    </source>
</evidence>
<sequence>MGTSEEGFAPLARSAVAPFIAGFLVMVAIGIGLSLVSPLSDEPAPRAAGASPTVAAEVVRPITATAGASAPQEDGPVIEDWSSTFVTVNGLNIDIYDEPDGSVVRELRSADVLTVPGATPLVMLVADVAAQAPDWYEVYLPIRPNGTTGWVKAEDVSVDTTDFWIEVSLSDFEMVVHEGDEVVLRTEIGVGRDDRPTPGGVYYVKELLRVPNSAGAYGPYAYGLSGYQSTLESFNGGQAVIGIHGTNDPTSFGRVVSSGCVRVPNATITRLAEVIGPPLGTPVRITE</sequence>
<dbReference type="InterPro" id="IPR050979">
    <property type="entry name" value="LD-transpeptidase"/>
</dbReference>
<feature type="transmembrane region" description="Helical" evidence="7">
    <location>
        <begin position="15"/>
        <end position="36"/>
    </location>
</feature>
<comment type="pathway">
    <text evidence="1 6">Cell wall biogenesis; peptidoglycan biosynthesis.</text>
</comment>
<dbReference type="InterPro" id="IPR005490">
    <property type="entry name" value="LD_TPept_cat_dom"/>
</dbReference>
<dbReference type="SUPFAM" id="SSF141523">
    <property type="entry name" value="L,D-transpeptidase catalytic domain-like"/>
    <property type="match status" value="1"/>
</dbReference>
<proteinExistence type="predicted"/>
<evidence type="ECO:0000256" key="3">
    <source>
        <dbReference type="ARBA" id="ARBA00022960"/>
    </source>
</evidence>
<evidence type="ECO:0000259" key="8">
    <source>
        <dbReference type="PROSITE" id="PS52029"/>
    </source>
</evidence>
<feature type="active site" description="Proton donor/acceptor" evidence="6">
    <location>
        <position position="244"/>
    </location>
</feature>
<evidence type="ECO:0000256" key="6">
    <source>
        <dbReference type="PROSITE-ProRule" id="PRU01373"/>
    </source>
</evidence>
<dbReference type="EC" id="2.-.-.-" evidence="9"/>
<dbReference type="Gene3D" id="2.40.440.10">
    <property type="entry name" value="L,D-transpeptidase catalytic domain-like"/>
    <property type="match status" value="1"/>
</dbReference>
<evidence type="ECO:0000256" key="5">
    <source>
        <dbReference type="ARBA" id="ARBA00023316"/>
    </source>
</evidence>
<feature type="domain" description="L,D-TPase catalytic" evidence="8">
    <location>
        <begin position="163"/>
        <end position="286"/>
    </location>
</feature>
<dbReference type="RefSeq" id="WP_301126318.1">
    <property type="nucleotide sequence ID" value="NZ_JAUHPV010000002.1"/>
</dbReference>
<organism evidence="9 10">
    <name type="scientific">Demequina zhanjiangensis</name>
    <dbReference type="NCBI Taxonomy" id="3051659"/>
    <lineage>
        <taxon>Bacteria</taxon>
        <taxon>Bacillati</taxon>
        <taxon>Actinomycetota</taxon>
        <taxon>Actinomycetes</taxon>
        <taxon>Micrococcales</taxon>
        <taxon>Demequinaceae</taxon>
        <taxon>Demequina</taxon>
    </lineage>
</organism>
<evidence type="ECO:0000256" key="7">
    <source>
        <dbReference type="SAM" id="Phobius"/>
    </source>
</evidence>
<dbReference type="CDD" id="cd16913">
    <property type="entry name" value="YkuD_like"/>
    <property type="match status" value="1"/>
</dbReference>
<dbReference type="PROSITE" id="PS52029">
    <property type="entry name" value="LD_TPASE"/>
    <property type="match status" value="1"/>
</dbReference>
<keyword evidence="3 6" id="KW-0133">Cell shape</keyword>
<evidence type="ECO:0000256" key="1">
    <source>
        <dbReference type="ARBA" id="ARBA00004752"/>
    </source>
</evidence>
<dbReference type="Pfam" id="PF03734">
    <property type="entry name" value="YkuD"/>
    <property type="match status" value="1"/>
</dbReference>
<dbReference type="EMBL" id="JAUHPV010000002">
    <property type="protein sequence ID" value="MDN4472052.1"/>
    <property type="molecule type" value="Genomic_DNA"/>
</dbReference>
<keyword evidence="7" id="KW-0812">Transmembrane</keyword>
<name>A0ABT8FYY5_9MICO</name>
<dbReference type="GO" id="GO:0016740">
    <property type="term" value="F:transferase activity"/>
    <property type="evidence" value="ECO:0007669"/>
    <property type="project" value="UniProtKB-KW"/>
</dbReference>
<keyword evidence="4 6" id="KW-0573">Peptidoglycan synthesis</keyword>
<dbReference type="InterPro" id="IPR038063">
    <property type="entry name" value="Transpep_catalytic_dom"/>
</dbReference>
<keyword evidence="10" id="KW-1185">Reference proteome</keyword>
<keyword evidence="7" id="KW-1133">Transmembrane helix</keyword>
<keyword evidence="7" id="KW-0472">Membrane</keyword>
<evidence type="ECO:0000256" key="4">
    <source>
        <dbReference type="ARBA" id="ARBA00022984"/>
    </source>
</evidence>
<dbReference type="Proteomes" id="UP001172738">
    <property type="component" value="Unassembled WGS sequence"/>
</dbReference>
<evidence type="ECO:0000256" key="2">
    <source>
        <dbReference type="ARBA" id="ARBA00022679"/>
    </source>
</evidence>
<gene>
    <name evidence="9" type="ORF">QQX04_03475</name>
</gene>
<accession>A0ABT8FYY5</accession>
<evidence type="ECO:0000313" key="10">
    <source>
        <dbReference type="Proteomes" id="UP001172738"/>
    </source>
</evidence>
<keyword evidence="2 9" id="KW-0808">Transferase</keyword>
<dbReference type="PANTHER" id="PTHR30582">
    <property type="entry name" value="L,D-TRANSPEPTIDASE"/>
    <property type="match status" value="1"/>
</dbReference>
<reference evidence="9" key="1">
    <citation type="submission" date="2023-06" db="EMBL/GenBank/DDBJ databases">
        <title>SYSU T00b26.</title>
        <authorList>
            <person name="Gao L."/>
            <person name="Fang B.-Z."/>
            <person name="Li W.-J."/>
        </authorList>
    </citation>
    <scope>NUCLEOTIDE SEQUENCE</scope>
    <source>
        <strain evidence="9">SYSU T00b26</strain>
    </source>
</reference>
<protein>
    <submittedName>
        <fullName evidence="9">L,D-transpeptidase</fullName>
        <ecNumber evidence="9">2.-.-.-</ecNumber>
    </submittedName>
</protein>
<comment type="caution">
    <text evidence="9">The sequence shown here is derived from an EMBL/GenBank/DDBJ whole genome shotgun (WGS) entry which is preliminary data.</text>
</comment>
<feature type="active site" description="Nucleophile" evidence="6">
    <location>
        <position position="260"/>
    </location>
</feature>